<keyword evidence="3" id="KW-1185">Reference proteome</keyword>
<protein>
    <submittedName>
        <fullName evidence="2">14.7 kDa ribonuclease H-like protein</fullName>
    </submittedName>
</protein>
<accession>A0A517XMX4</accession>
<dbReference type="Proteomes" id="UP000319576">
    <property type="component" value="Chromosome"/>
</dbReference>
<dbReference type="EMBL" id="CP036273">
    <property type="protein sequence ID" value="QDU18851.1"/>
    <property type="molecule type" value="Genomic_DNA"/>
</dbReference>
<dbReference type="SUPFAM" id="SSF53098">
    <property type="entry name" value="Ribonuclease H-like"/>
    <property type="match status" value="1"/>
</dbReference>
<evidence type="ECO:0000313" key="2">
    <source>
        <dbReference type="EMBL" id="QDU18851.1"/>
    </source>
</evidence>
<dbReference type="Pfam" id="PF13456">
    <property type="entry name" value="RVT_3"/>
    <property type="match status" value="1"/>
</dbReference>
<dbReference type="GO" id="GO:0003676">
    <property type="term" value="F:nucleic acid binding"/>
    <property type="evidence" value="ECO:0007669"/>
    <property type="project" value="InterPro"/>
</dbReference>
<reference evidence="2 3" key="1">
    <citation type="submission" date="2019-02" db="EMBL/GenBank/DDBJ databases">
        <title>Deep-cultivation of Planctomycetes and their phenomic and genomic characterization uncovers novel biology.</title>
        <authorList>
            <person name="Wiegand S."/>
            <person name="Jogler M."/>
            <person name="Boedeker C."/>
            <person name="Pinto D."/>
            <person name="Vollmers J."/>
            <person name="Rivas-Marin E."/>
            <person name="Kohn T."/>
            <person name="Peeters S.H."/>
            <person name="Heuer A."/>
            <person name="Rast P."/>
            <person name="Oberbeckmann S."/>
            <person name="Bunk B."/>
            <person name="Jeske O."/>
            <person name="Meyerdierks A."/>
            <person name="Storesund J.E."/>
            <person name="Kallscheuer N."/>
            <person name="Luecker S."/>
            <person name="Lage O.M."/>
            <person name="Pohl T."/>
            <person name="Merkel B.J."/>
            <person name="Hornburger P."/>
            <person name="Mueller R.-W."/>
            <person name="Bruemmer F."/>
            <person name="Labrenz M."/>
            <person name="Spormann A.M."/>
            <person name="Op den Camp H."/>
            <person name="Overmann J."/>
            <person name="Amann R."/>
            <person name="Jetten M.S.M."/>
            <person name="Mascher T."/>
            <person name="Medema M.H."/>
            <person name="Devos D.P."/>
            <person name="Kaster A.-K."/>
            <person name="Ovreas L."/>
            <person name="Rohde M."/>
            <person name="Galperin M.Y."/>
            <person name="Jogler C."/>
        </authorList>
    </citation>
    <scope>NUCLEOTIDE SEQUENCE [LARGE SCALE GENOMIC DNA]</scope>
    <source>
        <strain evidence="2 3">ETA_A1</strain>
    </source>
</reference>
<dbReference type="GO" id="GO:0004523">
    <property type="term" value="F:RNA-DNA hybrid ribonuclease activity"/>
    <property type="evidence" value="ECO:0007669"/>
    <property type="project" value="InterPro"/>
</dbReference>
<dbReference type="Gene3D" id="3.30.420.10">
    <property type="entry name" value="Ribonuclease H-like superfamily/Ribonuclease H"/>
    <property type="match status" value="1"/>
</dbReference>
<proteinExistence type="predicted"/>
<dbReference type="InterPro" id="IPR012337">
    <property type="entry name" value="RNaseH-like_sf"/>
</dbReference>
<dbReference type="PANTHER" id="PTHR46387:SF2">
    <property type="entry name" value="RIBONUCLEASE HI"/>
    <property type="match status" value="1"/>
</dbReference>
<feature type="domain" description="RNase H type-1" evidence="1">
    <location>
        <begin position="1"/>
        <end position="137"/>
    </location>
</feature>
<name>A0A517XMX4_9BACT</name>
<dbReference type="PANTHER" id="PTHR46387">
    <property type="entry name" value="POLYNUCLEOTIDYL TRANSFERASE, RIBONUCLEASE H-LIKE SUPERFAMILY PROTEIN"/>
    <property type="match status" value="1"/>
</dbReference>
<dbReference type="PROSITE" id="PS50879">
    <property type="entry name" value="RNASE_H_1"/>
    <property type="match status" value="1"/>
</dbReference>
<dbReference type="RefSeq" id="WP_145234414.1">
    <property type="nucleotide sequence ID" value="NZ_CP036273.1"/>
</dbReference>
<evidence type="ECO:0000313" key="3">
    <source>
        <dbReference type="Proteomes" id="UP000319576"/>
    </source>
</evidence>
<organism evidence="2 3">
    <name type="scientific">Urbifossiella limnaea</name>
    <dbReference type="NCBI Taxonomy" id="2528023"/>
    <lineage>
        <taxon>Bacteria</taxon>
        <taxon>Pseudomonadati</taxon>
        <taxon>Planctomycetota</taxon>
        <taxon>Planctomycetia</taxon>
        <taxon>Gemmatales</taxon>
        <taxon>Gemmataceae</taxon>
        <taxon>Urbifossiella</taxon>
    </lineage>
</organism>
<gene>
    <name evidence="2" type="primary">rnhA</name>
    <name evidence="2" type="ORF">ETAA1_07470</name>
</gene>
<dbReference type="InterPro" id="IPR002156">
    <property type="entry name" value="RNaseH_domain"/>
</dbReference>
<dbReference type="OrthoDB" id="7845843at2"/>
<dbReference type="InterPro" id="IPR036397">
    <property type="entry name" value="RNaseH_sf"/>
</dbReference>
<dbReference type="KEGG" id="uli:ETAA1_07470"/>
<dbReference type="CDD" id="cd09279">
    <property type="entry name" value="RNase_HI_like"/>
    <property type="match status" value="1"/>
</dbReference>
<dbReference type="AlphaFoldDB" id="A0A517XMX4"/>
<evidence type="ECO:0000259" key="1">
    <source>
        <dbReference type="PROSITE" id="PS50879"/>
    </source>
</evidence>
<sequence>MDATIHIDGGARGNPGPAAYAVVLERPGQPAVEESGTLGTATNNVAEYTALVSALHLATELGLKTLDIFSDSELLVKQMASEYRVKHPDLQPLHKKASELRKGFAEVRITHVRREQNKRADALYNEALDGKKKAGAAPASPKAPAKAVADDRVRADALEVLRSAARAWADGATVPPEAVWEQLWSVLEDGGVLRKK</sequence>